<dbReference type="SUPFAM" id="SSF51735">
    <property type="entry name" value="NAD(P)-binding Rossmann-fold domains"/>
    <property type="match status" value="1"/>
</dbReference>
<dbReference type="Pfam" id="PF13478">
    <property type="entry name" value="XdhC_C"/>
    <property type="match status" value="1"/>
</dbReference>
<proteinExistence type="predicted"/>
<dbReference type="PANTHER" id="PTHR30388:SF6">
    <property type="entry name" value="XANTHINE DEHYDROGENASE SUBUNIT A-RELATED"/>
    <property type="match status" value="1"/>
</dbReference>
<dbReference type="RefSeq" id="WP_349944212.1">
    <property type="nucleotide sequence ID" value="NZ_CP157940.1"/>
</dbReference>
<dbReference type="EMBL" id="CP157940">
    <property type="protein sequence ID" value="XBS52628.1"/>
    <property type="molecule type" value="Genomic_DNA"/>
</dbReference>
<dbReference type="AlphaFoldDB" id="A0AAU7PJY1"/>
<dbReference type="PANTHER" id="PTHR30388">
    <property type="entry name" value="ALDEHYDE OXIDOREDUCTASE MOLYBDENUM COFACTOR ASSEMBLY PROTEIN"/>
    <property type="match status" value="1"/>
</dbReference>
<evidence type="ECO:0000313" key="3">
    <source>
        <dbReference type="EMBL" id="XBS52628.1"/>
    </source>
</evidence>
<dbReference type="Pfam" id="PF02625">
    <property type="entry name" value="XdhC_CoxI"/>
    <property type="match status" value="1"/>
</dbReference>
<evidence type="ECO:0000259" key="1">
    <source>
        <dbReference type="Pfam" id="PF02625"/>
    </source>
</evidence>
<sequence>MTAGFYEELKNADKSTTLVSLTIIEGQGLGAKALWSGGEIICRQGDEKAFDAFSEDLKSIDKTQIIKSQKSTLFCEFITGEKYMVVCGAGHISIPIIRIGKMLGFHVTVIDDRLSFANTARKEEADTVICKPFREALEEIEGSTGHYFIIVTRGHRYDQDCLSQIIGKKNAYIGMIGSRARVKLVKDYLEEQGIDKELLEQVYTPIGLKINAQTPEEIAVAIMAEIIQVKNGSQKSFGYPKEILDGLTSGELSDMPKALVTIVSRKGSAPRDVGTKMVVMLDGSTIGTIGGGCVESEVCLAARDVARDKKPVLMKVDMTPGNAEDEGMVCGGIVEVYIEPVFN</sequence>
<evidence type="ECO:0000259" key="2">
    <source>
        <dbReference type="Pfam" id="PF13478"/>
    </source>
</evidence>
<gene>
    <name evidence="3" type="ORF">ABFV83_12345</name>
</gene>
<accession>A0AAU7PJY1</accession>
<dbReference type="InterPro" id="IPR003777">
    <property type="entry name" value="XdhC_CoxI"/>
</dbReference>
<organism evidence="3">
    <name type="scientific">Lacrimispora sp. BS-2</name>
    <dbReference type="NCBI Taxonomy" id="3151850"/>
    <lineage>
        <taxon>Bacteria</taxon>
        <taxon>Bacillati</taxon>
        <taxon>Bacillota</taxon>
        <taxon>Clostridia</taxon>
        <taxon>Lachnospirales</taxon>
        <taxon>Lachnospiraceae</taxon>
        <taxon>Lacrimispora</taxon>
    </lineage>
</organism>
<dbReference type="Gene3D" id="3.40.50.720">
    <property type="entry name" value="NAD(P)-binding Rossmann-like Domain"/>
    <property type="match status" value="1"/>
</dbReference>
<dbReference type="InterPro" id="IPR036291">
    <property type="entry name" value="NAD(P)-bd_dom_sf"/>
</dbReference>
<name>A0AAU7PJY1_9FIRM</name>
<reference evidence="3" key="1">
    <citation type="submission" date="2024-06" db="EMBL/GenBank/DDBJ databases">
        <title>Lacrimispora cavernae sp. nov., a novel anaerobe isolated from bat guano pile inside a cave.</title>
        <authorList>
            <person name="Miller S.L."/>
            <person name="Lu N."/>
            <person name="King J."/>
            <person name="Sankaranarayanan K."/>
            <person name="Lawson P.A."/>
        </authorList>
    </citation>
    <scope>NUCLEOTIDE SEQUENCE</scope>
    <source>
        <strain evidence="3">BS-2</strain>
    </source>
</reference>
<dbReference type="InterPro" id="IPR052698">
    <property type="entry name" value="MoCofactor_Util/Proc"/>
</dbReference>
<feature type="domain" description="XdhC- CoxI" evidence="1">
    <location>
        <begin position="256"/>
        <end position="316"/>
    </location>
</feature>
<dbReference type="InterPro" id="IPR027051">
    <property type="entry name" value="XdhC_Rossmann_dom"/>
</dbReference>
<feature type="domain" description="XdhC Rossmann" evidence="2">
    <location>
        <begin position="84"/>
        <end position="226"/>
    </location>
</feature>
<protein>
    <submittedName>
        <fullName evidence="3">XdhC/CoxI family protein</fullName>
    </submittedName>
</protein>